<evidence type="ECO:0000256" key="1">
    <source>
        <dbReference type="ARBA" id="ARBA00004173"/>
    </source>
</evidence>
<keyword evidence="10" id="KW-0406">Ion transport</keyword>
<evidence type="ECO:0000256" key="5">
    <source>
        <dbReference type="ARBA" id="ARBA00022448"/>
    </source>
</evidence>
<dbReference type="InterPro" id="IPR020895">
    <property type="entry name" value="Frataxin_CS"/>
</dbReference>
<dbReference type="GO" id="GO:0006879">
    <property type="term" value="P:intracellular iron ion homeostasis"/>
    <property type="evidence" value="ECO:0007669"/>
    <property type="project" value="UniProtKB-KW"/>
</dbReference>
<comment type="subcellular location">
    <subcellularLocation>
        <location evidence="1">Mitochondrion</location>
    </subcellularLocation>
</comment>
<dbReference type="GO" id="GO:0006121">
    <property type="term" value="P:mitochondrial electron transport, succinate to ubiquinone"/>
    <property type="evidence" value="ECO:0007669"/>
    <property type="project" value="EnsemblFungi"/>
</dbReference>
<dbReference type="GO" id="GO:0034986">
    <property type="term" value="F:iron chaperone activity"/>
    <property type="evidence" value="ECO:0007669"/>
    <property type="project" value="EnsemblFungi"/>
</dbReference>
<evidence type="ECO:0000256" key="2">
    <source>
        <dbReference type="ARBA" id="ARBA00008183"/>
    </source>
</evidence>
<keyword evidence="5" id="KW-0813">Transport</keyword>
<evidence type="ECO:0000313" key="13">
    <source>
        <dbReference type="EMBL" id="ODV61071.1"/>
    </source>
</evidence>
<keyword evidence="9" id="KW-0408">Iron</keyword>
<evidence type="ECO:0000256" key="9">
    <source>
        <dbReference type="ARBA" id="ARBA00023004"/>
    </source>
</evidence>
<dbReference type="GO" id="GO:0006749">
    <property type="term" value="P:glutathione metabolic process"/>
    <property type="evidence" value="ECO:0007669"/>
    <property type="project" value="EnsemblFungi"/>
</dbReference>
<evidence type="ECO:0000256" key="4">
    <source>
        <dbReference type="ARBA" id="ARBA00022434"/>
    </source>
</evidence>
<dbReference type="EC" id="1.16.3.1" evidence="3"/>
<comment type="similarity">
    <text evidence="2">Belongs to the frataxin family.</text>
</comment>
<evidence type="ECO:0000256" key="11">
    <source>
        <dbReference type="ARBA" id="ARBA00023128"/>
    </source>
</evidence>
<dbReference type="GO" id="GO:0004322">
    <property type="term" value="F:ferroxidase activity"/>
    <property type="evidence" value="ECO:0007669"/>
    <property type="project" value="UniProtKB-EC"/>
</dbReference>
<evidence type="ECO:0000256" key="12">
    <source>
        <dbReference type="ARBA" id="ARBA00047990"/>
    </source>
</evidence>
<dbReference type="PANTHER" id="PTHR16821:SF2">
    <property type="entry name" value="FRATAXIN, MITOCHONDRIAL"/>
    <property type="match status" value="1"/>
</dbReference>
<dbReference type="GeneID" id="30964198"/>
<accession>A0A1D2VHD0</accession>
<dbReference type="PROSITE" id="PS01344">
    <property type="entry name" value="FRATAXIN_1"/>
    <property type="match status" value="1"/>
</dbReference>
<evidence type="ECO:0000313" key="14">
    <source>
        <dbReference type="Proteomes" id="UP000095038"/>
    </source>
</evidence>
<dbReference type="GO" id="GO:0008198">
    <property type="term" value="F:ferrous iron binding"/>
    <property type="evidence" value="ECO:0007669"/>
    <property type="project" value="EnsemblFungi"/>
</dbReference>
<keyword evidence="6" id="KW-0410">Iron transport</keyword>
<evidence type="ECO:0000256" key="7">
    <source>
        <dbReference type="ARBA" id="ARBA00022946"/>
    </source>
</evidence>
<evidence type="ECO:0000256" key="3">
    <source>
        <dbReference type="ARBA" id="ARBA00013107"/>
    </source>
</evidence>
<dbReference type="Pfam" id="PF01491">
    <property type="entry name" value="Frataxin_Cyay"/>
    <property type="match status" value="1"/>
</dbReference>
<dbReference type="InterPro" id="IPR036524">
    <property type="entry name" value="Frataxin/CyaY_sf"/>
</dbReference>
<dbReference type="GO" id="GO:0051537">
    <property type="term" value="F:2 iron, 2 sulfur cluster binding"/>
    <property type="evidence" value="ECO:0007669"/>
    <property type="project" value="TreeGrafter"/>
</dbReference>
<dbReference type="GO" id="GO:0010040">
    <property type="term" value="P:response to iron(II) ion"/>
    <property type="evidence" value="ECO:0007669"/>
    <property type="project" value="EnsemblFungi"/>
</dbReference>
<reference evidence="14" key="1">
    <citation type="submission" date="2016-05" db="EMBL/GenBank/DDBJ databases">
        <title>Comparative genomics of biotechnologically important yeasts.</title>
        <authorList>
            <consortium name="DOE Joint Genome Institute"/>
            <person name="Riley R."/>
            <person name="Haridas S."/>
            <person name="Wolfe K.H."/>
            <person name="Lopes M.R."/>
            <person name="Hittinger C.T."/>
            <person name="Goker M."/>
            <person name="Salamov A."/>
            <person name="Wisecaver J."/>
            <person name="Long T.M."/>
            <person name="Aerts A.L."/>
            <person name="Barry K."/>
            <person name="Choi C."/>
            <person name="Clum A."/>
            <person name="Coughlan A.Y."/>
            <person name="Deshpande S."/>
            <person name="Douglass A.P."/>
            <person name="Hanson S.J."/>
            <person name="Klenk H.-P."/>
            <person name="Labutti K."/>
            <person name="Lapidus A."/>
            <person name="Lindquist E."/>
            <person name="Lipzen A."/>
            <person name="Meier-Kolthoff J.P."/>
            <person name="Ohm R.A."/>
            <person name="Otillar R.P."/>
            <person name="Pangilinan J."/>
            <person name="Peng Y."/>
            <person name="Rokas A."/>
            <person name="Rosa C.A."/>
            <person name="Scheuner C."/>
            <person name="Sibirny A.A."/>
            <person name="Slot J.C."/>
            <person name="Stielow J.B."/>
            <person name="Sun H."/>
            <person name="Kurtzman C.P."/>
            <person name="Blackwell M."/>
            <person name="Grigoriev I.V."/>
            <person name="Jeffries T.W."/>
        </authorList>
    </citation>
    <scope>NUCLEOTIDE SEQUENCE [LARGE SCALE GENOMIC DNA]</scope>
    <source>
        <strain evidence="14">DSM 1968</strain>
    </source>
</reference>
<evidence type="ECO:0000256" key="8">
    <source>
        <dbReference type="ARBA" id="ARBA00023002"/>
    </source>
</evidence>
<organism evidence="13 14">
    <name type="scientific">Ascoidea rubescens DSM 1968</name>
    <dbReference type="NCBI Taxonomy" id="1344418"/>
    <lineage>
        <taxon>Eukaryota</taxon>
        <taxon>Fungi</taxon>
        <taxon>Dikarya</taxon>
        <taxon>Ascomycota</taxon>
        <taxon>Saccharomycotina</taxon>
        <taxon>Saccharomycetes</taxon>
        <taxon>Ascoideaceae</taxon>
        <taxon>Ascoidea</taxon>
    </lineage>
</organism>
<sequence length="146" mass="16550">MPNSTHLSFRLDFRKCYSKSTGGEEIPNEIEKLSSNEYHKISDLYLETLFDNLELISELDENIDVEYSDGVMTLELSNVGTYVINKQPPNKQIWLSSPISGPKRFDYDAPSGKWLSLRDGSILGNILRTEISNALHSKHTLEGIDD</sequence>
<dbReference type="AlphaFoldDB" id="A0A1D2VHD0"/>
<proteinExistence type="inferred from homology"/>
<keyword evidence="11" id="KW-0496">Mitochondrion</keyword>
<protein>
    <recommendedName>
        <fullName evidence="3">ferroxidase</fullName>
        <ecNumber evidence="3">1.16.3.1</ecNumber>
    </recommendedName>
</protein>
<dbReference type="PROSITE" id="PS50810">
    <property type="entry name" value="FRATAXIN_2"/>
    <property type="match status" value="1"/>
</dbReference>
<dbReference type="NCBIfam" id="TIGR03421">
    <property type="entry name" value="FeS_CyaY"/>
    <property type="match status" value="1"/>
</dbReference>
<evidence type="ECO:0000256" key="10">
    <source>
        <dbReference type="ARBA" id="ARBA00023065"/>
    </source>
</evidence>
<dbReference type="GO" id="GO:0042802">
    <property type="term" value="F:identical protein binding"/>
    <property type="evidence" value="ECO:0007669"/>
    <property type="project" value="EnsemblFungi"/>
</dbReference>
<dbReference type="GO" id="GO:0008199">
    <property type="term" value="F:ferric iron binding"/>
    <property type="evidence" value="ECO:0007669"/>
    <property type="project" value="InterPro"/>
</dbReference>
<dbReference type="Gene3D" id="3.30.920.10">
    <property type="entry name" value="Frataxin/CyaY"/>
    <property type="match status" value="1"/>
</dbReference>
<dbReference type="GO" id="GO:0016226">
    <property type="term" value="P:iron-sulfur cluster assembly"/>
    <property type="evidence" value="ECO:0007669"/>
    <property type="project" value="EnsemblFungi"/>
</dbReference>
<gene>
    <name evidence="13" type="ORF">ASCRUDRAFT_34901</name>
</gene>
<name>A0A1D2VHD0_9ASCO</name>
<dbReference type="Proteomes" id="UP000095038">
    <property type="component" value="Unassembled WGS sequence"/>
</dbReference>
<dbReference type="OrthoDB" id="1897642at2759"/>
<dbReference type="InParanoid" id="A0A1D2VHD0"/>
<dbReference type="InterPro" id="IPR002908">
    <property type="entry name" value="Frataxin/CyaY"/>
</dbReference>
<comment type="catalytic activity">
    <reaction evidence="12">
        <text>4 Fe(2+) + O2 + 4 H(+) = 4 Fe(3+) + 2 H2O</text>
        <dbReference type="Rhea" id="RHEA:11148"/>
        <dbReference type="ChEBI" id="CHEBI:15377"/>
        <dbReference type="ChEBI" id="CHEBI:15378"/>
        <dbReference type="ChEBI" id="CHEBI:15379"/>
        <dbReference type="ChEBI" id="CHEBI:29033"/>
        <dbReference type="ChEBI" id="CHEBI:29034"/>
        <dbReference type="EC" id="1.16.3.1"/>
    </reaction>
</comment>
<dbReference type="FunCoup" id="A0A1D2VHD0">
    <property type="interactions" value="393"/>
</dbReference>
<dbReference type="EMBL" id="KV454480">
    <property type="protein sequence ID" value="ODV61071.1"/>
    <property type="molecule type" value="Genomic_DNA"/>
</dbReference>
<dbReference type="SUPFAM" id="SSF55387">
    <property type="entry name" value="Frataxin/Nqo15-like"/>
    <property type="match status" value="1"/>
</dbReference>
<dbReference type="RefSeq" id="XP_020047378.1">
    <property type="nucleotide sequence ID" value="XM_020190562.1"/>
</dbReference>
<dbReference type="GO" id="GO:0005759">
    <property type="term" value="C:mitochondrial matrix"/>
    <property type="evidence" value="ECO:0007669"/>
    <property type="project" value="EnsemblFungi"/>
</dbReference>
<keyword evidence="4" id="KW-0409">Iron storage</keyword>
<dbReference type="STRING" id="1344418.A0A1D2VHD0"/>
<dbReference type="GO" id="GO:0006979">
    <property type="term" value="P:response to oxidative stress"/>
    <property type="evidence" value="ECO:0007669"/>
    <property type="project" value="EnsemblFungi"/>
</dbReference>
<dbReference type="GO" id="GO:0006826">
    <property type="term" value="P:iron ion transport"/>
    <property type="evidence" value="ECO:0007669"/>
    <property type="project" value="UniProtKB-KW"/>
</dbReference>
<dbReference type="InterPro" id="IPR017789">
    <property type="entry name" value="Frataxin"/>
</dbReference>
<evidence type="ECO:0000256" key="6">
    <source>
        <dbReference type="ARBA" id="ARBA00022496"/>
    </source>
</evidence>
<keyword evidence="7" id="KW-0809">Transit peptide</keyword>
<dbReference type="PANTHER" id="PTHR16821">
    <property type="entry name" value="FRATAXIN"/>
    <property type="match status" value="1"/>
</dbReference>
<dbReference type="SMART" id="SM01219">
    <property type="entry name" value="Frataxin_Cyay"/>
    <property type="match status" value="1"/>
</dbReference>
<keyword evidence="8" id="KW-0560">Oxidoreductase</keyword>
<keyword evidence="14" id="KW-1185">Reference proteome</keyword>
<dbReference type="NCBIfam" id="TIGR03422">
    <property type="entry name" value="mito_frataxin"/>
    <property type="match status" value="1"/>
</dbReference>